<evidence type="ECO:0000313" key="3">
    <source>
        <dbReference type="EMBL" id="MEQ3363040.1"/>
    </source>
</evidence>
<name>A0ABV1JD79_9ACTN</name>
<feature type="domain" description="PRC-barrel" evidence="2">
    <location>
        <begin position="90"/>
        <end position="157"/>
    </location>
</feature>
<sequence length="240" mass="25615">METNKTILLREVVSIEDKKTIGAVKDLCVDSETGKVSHYIIGDSGLGSLSILPREKAVAVGDSFITIRKDSVLLSTDNKSGKSLVDDGFRLVGTEAYSDQGNRLGSVTAFEFDAKSGAITMITLSDGSEYAAGKILFFTPRYVFVDKNGVQEVSVGSSKEPSEPAAPKADSAVQAKPDLDSSDDENKAVRDLLVGKRVSENVVSADGRFELAKGETITEEILARAQEHDALLLLTLGVEV</sequence>
<proteinExistence type="predicted"/>
<accession>A0ABV1JD79</accession>
<dbReference type="InterPro" id="IPR027275">
    <property type="entry name" value="PRC-brl_dom"/>
</dbReference>
<dbReference type="Gene3D" id="2.30.30.240">
    <property type="entry name" value="PRC-barrel domain"/>
    <property type="match status" value="1"/>
</dbReference>
<dbReference type="InterPro" id="IPR011033">
    <property type="entry name" value="PRC_barrel-like_sf"/>
</dbReference>
<evidence type="ECO:0000256" key="1">
    <source>
        <dbReference type="SAM" id="MobiDB-lite"/>
    </source>
</evidence>
<organism evidence="3 4">
    <name type="scientific">Raoultibacter massiliensis</name>
    <dbReference type="NCBI Taxonomy" id="1852371"/>
    <lineage>
        <taxon>Bacteria</taxon>
        <taxon>Bacillati</taxon>
        <taxon>Actinomycetota</taxon>
        <taxon>Coriobacteriia</taxon>
        <taxon>Eggerthellales</taxon>
        <taxon>Eggerthellaceae</taxon>
        <taxon>Raoultibacter</taxon>
    </lineage>
</organism>
<evidence type="ECO:0000259" key="2">
    <source>
        <dbReference type="Pfam" id="PF05239"/>
    </source>
</evidence>
<feature type="region of interest" description="Disordered" evidence="1">
    <location>
        <begin position="155"/>
        <end position="186"/>
    </location>
</feature>
<gene>
    <name evidence="3" type="ORF">AAA083_08635</name>
</gene>
<keyword evidence="4" id="KW-1185">Reference proteome</keyword>
<evidence type="ECO:0000313" key="4">
    <source>
        <dbReference type="Proteomes" id="UP001487305"/>
    </source>
</evidence>
<protein>
    <submittedName>
        <fullName evidence="3">PRC-barrel domain-containing protein</fullName>
    </submittedName>
</protein>
<reference evidence="3 4" key="1">
    <citation type="submission" date="2024-04" db="EMBL/GenBank/DDBJ databases">
        <title>Human intestinal bacterial collection.</title>
        <authorList>
            <person name="Pauvert C."/>
            <person name="Hitch T.C.A."/>
            <person name="Clavel T."/>
        </authorList>
    </citation>
    <scope>NUCLEOTIDE SEQUENCE [LARGE SCALE GENOMIC DNA]</scope>
    <source>
        <strain evidence="3 4">CLA-KB-H42</strain>
    </source>
</reference>
<dbReference type="Proteomes" id="UP001487305">
    <property type="component" value="Unassembled WGS sequence"/>
</dbReference>
<dbReference type="EMBL" id="JBBNOP010000006">
    <property type="protein sequence ID" value="MEQ3363040.1"/>
    <property type="molecule type" value="Genomic_DNA"/>
</dbReference>
<comment type="caution">
    <text evidence="3">The sequence shown here is derived from an EMBL/GenBank/DDBJ whole genome shotgun (WGS) entry which is preliminary data.</text>
</comment>
<dbReference type="SUPFAM" id="SSF50346">
    <property type="entry name" value="PRC-barrel domain"/>
    <property type="match status" value="2"/>
</dbReference>
<dbReference type="Pfam" id="PF05239">
    <property type="entry name" value="PRC"/>
    <property type="match status" value="2"/>
</dbReference>
<feature type="domain" description="PRC-barrel" evidence="2">
    <location>
        <begin position="10"/>
        <end position="74"/>
    </location>
</feature>
<dbReference type="RefSeq" id="WP_102375808.1">
    <property type="nucleotide sequence ID" value="NZ_DBFADM010000022.1"/>
</dbReference>